<comment type="function">
    <text evidence="3">Specifically catalyzes the cleavage of the D-lactyl ether substituent of MurNAc 6-phosphate, producing GlcNAc 6-phosphate and D-lactate.</text>
</comment>
<dbReference type="GO" id="GO:0046348">
    <property type="term" value="P:amino sugar catabolic process"/>
    <property type="evidence" value="ECO:0007669"/>
    <property type="project" value="InterPro"/>
</dbReference>
<dbReference type="CDD" id="cd05007">
    <property type="entry name" value="SIS_Etherase"/>
    <property type="match status" value="1"/>
</dbReference>
<dbReference type="PROSITE" id="PS01272">
    <property type="entry name" value="GCKR"/>
    <property type="match status" value="1"/>
</dbReference>
<evidence type="ECO:0000259" key="4">
    <source>
        <dbReference type="PROSITE" id="PS51464"/>
    </source>
</evidence>
<keyword evidence="6" id="KW-1185">Reference proteome</keyword>
<evidence type="ECO:0000313" key="5">
    <source>
        <dbReference type="EMBL" id="QDU66479.1"/>
    </source>
</evidence>
<evidence type="ECO:0000313" key="6">
    <source>
        <dbReference type="Proteomes" id="UP000316921"/>
    </source>
</evidence>
<dbReference type="NCBIfam" id="NF009222">
    <property type="entry name" value="PRK12570.1"/>
    <property type="match status" value="1"/>
</dbReference>
<feature type="active site" description="Proton donor" evidence="3">
    <location>
        <position position="89"/>
    </location>
</feature>
<comment type="subunit">
    <text evidence="3">Homodimer.</text>
</comment>
<feature type="active site" evidence="3">
    <location>
        <position position="120"/>
    </location>
</feature>
<feature type="domain" description="SIS" evidence="4">
    <location>
        <begin position="61"/>
        <end position="224"/>
    </location>
</feature>
<dbReference type="GO" id="GO:0016835">
    <property type="term" value="F:carbon-oxygen lyase activity"/>
    <property type="evidence" value="ECO:0007669"/>
    <property type="project" value="UniProtKB-UniRule"/>
</dbReference>
<dbReference type="InterPro" id="IPR005488">
    <property type="entry name" value="Etherase_MurQ"/>
</dbReference>
<comment type="similarity">
    <text evidence="3">Belongs to the GCKR-like family. MurNAc-6-P etherase subfamily.</text>
</comment>
<dbReference type="NCBIfam" id="TIGR00274">
    <property type="entry name" value="N-acetylmuramic acid 6-phosphate etherase"/>
    <property type="match status" value="1"/>
</dbReference>
<accession>A0A518BHM5</accession>
<dbReference type="NCBIfam" id="NF003915">
    <property type="entry name" value="PRK05441.1"/>
    <property type="match status" value="1"/>
</dbReference>
<dbReference type="EC" id="4.2.1.126" evidence="3"/>
<dbReference type="GO" id="GO:0097173">
    <property type="term" value="P:N-acetylmuramic acid catabolic process"/>
    <property type="evidence" value="ECO:0007669"/>
    <property type="project" value="UniProtKB-UniPathway"/>
</dbReference>
<dbReference type="GO" id="GO:0016803">
    <property type="term" value="F:ether hydrolase activity"/>
    <property type="evidence" value="ECO:0007669"/>
    <property type="project" value="TreeGrafter"/>
</dbReference>
<dbReference type="Gene3D" id="1.10.8.1080">
    <property type="match status" value="1"/>
</dbReference>
<name>A0A518BHM5_9BACT</name>
<evidence type="ECO:0000256" key="1">
    <source>
        <dbReference type="ARBA" id="ARBA00023239"/>
    </source>
</evidence>
<evidence type="ECO:0000256" key="3">
    <source>
        <dbReference type="HAMAP-Rule" id="MF_00068"/>
    </source>
</evidence>
<dbReference type="PANTHER" id="PTHR10088">
    <property type="entry name" value="GLUCOKINASE REGULATORY PROTEIN"/>
    <property type="match status" value="1"/>
</dbReference>
<dbReference type="RefSeq" id="WP_145064316.1">
    <property type="nucleotide sequence ID" value="NZ_CP036287.1"/>
</dbReference>
<dbReference type="InterPro" id="IPR046348">
    <property type="entry name" value="SIS_dom_sf"/>
</dbReference>
<keyword evidence="1 3" id="KW-0456">Lyase</keyword>
<reference evidence="5 6" key="1">
    <citation type="submission" date="2019-02" db="EMBL/GenBank/DDBJ databases">
        <title>Deep-cultivation of Planctomycetes and their phenomic and genomic characterization uncovers novel biology.</title>
        <authorList>
            <person name="Wiegand S."/>
            <person name="Jogler M."/>
            <person name="Boedeker C."/>
            <person name="Pinto D."/>
            <person name="Vollmers J."/>
            <person name="Rivas-Marin E."/>
            <person name="Kohn T."/>
            <person name="Peeters S.H."/>
            <person name="Heuer A."/>
            <person name="Rast P."/>
            <person name="Oberbeckmann S."/>
            <person name="Bunk B."/>
            <person name="Jeske O."/>
            <person name="Meyerdierks A."/>
            <person name="Storesund J.E."/>
            <person name="Kallscheuer N."/>
            <person name="Luecker S."/>
            <person name="Lage O.M."/>
            <person name="Pohl T."/>
            <person name="Merkel B.J."/>
            <person name="Hornburger P."/>
            <person name="Mueller R.-W."/>
            <person name="Bruemmer F."/>
            <person name="Labrenz M."/>
            <person name="Spormann A.M."/>
            <person name="Op den Camp H."/>
            <person name="Overmann J."/>
            <person name="Amann R."/>
            <person name="Jetten M.S.M."/>
            <person name="Mascher T."/>
            <person name="Medema M.H."/>
            <person name="Devos D.P."/>
            <person name="Kaster A.-K."/>
            <person name="Ovreas L."/>
            <person name="Rohde M."/>
            <person name="Galperin M.Y."/>
            <person name="Jogler C."/>
        </authorList>
    </citation>
    <scope>NUCLEOTIDE SEQUENCE [LARGE SCALE GENOMIC DNA]</scope>
    <source>
        <strain evidence="5 6">Pla133</strain>
    </source>
</reference>
<dbReference type="SUPFAM" id="SSF53697">
    <property type="entry name" value="SIS domain"/>
    <property type="match status" value="1"/>
</dbReference>
<sequence>MTDSPSDDVALATTEGRLAAAAGLDGLSSLELVRLMNSEDARVAAAVGEASEAIARGVDAIALRLGRGGRLVYIGAGTSGRLGVLDASECPPTFSTPPGQVIGLIAGGREALTSAVEGAEDDGGSAVRDLDSIELSERDVLVGIAASGSTPYVLRAIARARERGAFTIGLSCVAGSDLSRAAELAITVVVGPEVVSGSTRLKAGTATKLVLNQLSTGAMVRLGKTYGDLMVDLQAKNAKLRGRVLRILGEIGGIDGAAAQALLARCDGELKTAVVAARTGETPERARERLAAAGGVLRAVIGPCRGTYGAGNSCPSGD</sequence>
<dbReference type="EMBL" id="CP036287">
    <property type="protein sequence ID" value="QDU66479.1"/>
    <property type="molecule type" value="Genomic_DNA"/>
</dbReference>
<dbReference type="GO" id="GO:0009254">
    <property type="term" value="P:peptidoglycan turnover"/>
    <property type="evidence" value="ECO:0007669"/>
    <property type="project" value="TreeGrafter"/>
</dbReference>
<dbReference type="InterPro" id="IPR001347">
    <property type="entry name" value="SIS_dom"/>
</dbReference>
<evidence type="ECO:0000256" key="2">
    <source>
        <dbReference type="ARBA" id="ARBA00023277"/>
    </source>
</evidence>
<dbReference type="InterPro" id="IPR005486">
    <property type="entry name" value="Glucokinase_regulatory_CS"/>
</dbReference>
<dbReference type="Gene3D" id="3.40.50.10490">
    <property type="entry name" value="Glucose-6-phosphate isomerase like protein, domain 1"/>
    <property type="match status" value="1"/>
</dbReference>
<dbReference type="PANTHER" id="PTHR10088:SF4">
    <property type="entry name" value="GLUCOKINASE REGULATORY PROTEIN"/>
    <property type="match status" value="1"/>
</dbReference>
<dbReference type="GO" id="GO:0097367">
    <property type="term" value="F:carbohydrate derivative binding"/>
    <property type="evidence" value="ECO:0007669"/>
    <property type="project" value="InterPro"/>
</dbReference>
<proteinExistence type="inferred from homology"/>
<comment type="catalytic activity">
    <reaction evidence="3">
        <text>N-acetyl-D-muramate 6-phosphate + H2O = N-acetyl-D-glucosamine 6-phosphate + (R)-lactate</text>
        <dbReference type="Rhea" id="RHEA:26410"/>
        <dbReference type="ChEBI" id="CHEBI:15377"/>
        <dbReference type="ChEBI" id="CHEBI:16004"/>
        <dbReference type="ChEBI" id="CHEBI:57513"/>
        <dbReference type="ChEBI" id="CHEBI:58722"/>
        <dbReference type="EC" id="4.2.1.126"/>
    </reaction>
</comment>
<protein>
    <recommendedName>
        <fullName evidence="3">N-acetylmuramic acid 6-phosphate etherase</fullName>
        <shortName evidence="3">MurNAc-6-P etherase</shortName>
        <ecNumber evidence="3">4.2.1.126</ecNumber>
    </recommendedName>
    <alternativeName>
        <fullName evidence="3">N-acetylmuramic acid 6-phosphate hydrolase</fullName>
    </alternativeName>
    <alternativeName>
        <fullName evidence="3">N-acetylmuramic acid 6-phosphate lyase</fullName>
    </alternativeName>
</protein>
<gene>
    <name evidence="3 5" type="primary">murQ</name>
    <name evidence="5" type="ORF">Pla133_15530</name>
</gene>
<dbReference type="Proteomes" id="UP000316921">
    <property type="component" value="Chromosome"/>
</dbReference>
<comment type="pathway">
    <text evidence="3">Amino-sugar metabolism; N-acetylmuramate degradation.</text>
</comment>
<dbReference type="Pfam" id="PF22645">
    <property type="entry name" value="GKRP_SIS_N"/>
    <property type="match status" value="1"/>
</dbReference>
<dbReference type="InterPro" id="IPR040190">
    <property type="entry name" value="MURQ/GCKR"/>
</dbReference>
<organism evidence="5 6">
    <name type="scientific">Engelhardtia mirabilis</name>
    <dbReference type="NCBI Taxonomy" id="2528011"/>
    <lineage>
        <taxon>Bacteria</taxon>
        <taxon>Pseudomonadati</taxon>
        <taxon>Planctomycetota</taxon>
        <taxon>Planctomycetia</taxon>
        <taxon>Planctomycetia incertae sedis</taxon>
        <taxon>Engelhardtia</taxon>
    </lineage>
</organism>
<dbReference type="UniPathway" id="UPA00342"/>
<dbReference type="PROSITE" id="PS51464">
    <property type="entry name" value="SIS"/>
    <property type="match status" value="1"/>
</dbReference>
<keyword evidence="2 3" id="KW-0119">Carbohydrate metabolism</keyword>
<dbReference type="FunFam" id="3.40.50.10490:FF:000014">
    <property type="entry name" value="N-acetylmuramic acid 6-phosphate etherase"/>
    <property type="match status" value="1"/>
</dbReference>
<dbReference type="HAMAP" id="MF_00068">
    <property type="entry name" value="MurQ"/>
    <property type="match status" value="1"/>
</dbReference>
<dbReference type="KEGG" id="pbap:Pla133_15530"/>
<dbReference type="AlphaFoldDB" id="A0A518BHM5"/>
<comment type="miscellaneous">
    <text evidence="3">A lyase-type mechanism (elimination/hydration) is suggested for the cleavage of the lactyl ether bond of MurNAc 6-phosphate, with the formation of an alpha,beta-unsaturated aldehyde intermediate with (E)-stereochemistry, followed by the syn addition of water to give product.</text>
</comment>